<dbReference type="Pfam" id="PF19031">
    <property type="entry name" value="Intu_longin_1"/>
    <property type="match status" value="1"/>
</dbReference>
<dbReference type="AlphaFoldDB" id="A0A0H5RAH0"/>
<evidence type="ECO:0000259" key="2">
    <source>
        <dbReference type="Pfam" id="PF19031"/>
    </source>
</evidence>
<evidence type="ECO:0000259" key="3">
    <source>
        <dbReference type="Pfam" id="PF19033"/>
    </source>
</evidence>
<dbReference type="GO" id="GO:0016192">
    <property type="term" value="P:vesicle-mediated transport"/>
    <property type="evidence" value="ECO:0007669"/>
    <property type="project" value="InterPro"/>
</dbReference>
<dbReference type="EMBL" id="HACM01010220">
    <property type="protein sequence ID" value="CRZ10662.1"/>
    <property type="molecule type" value="Transcribed_RNA"/>
</dbReference>
<evidence type="ECO:0008006" key="5">
    <source>
        <dbReference type="Google" id="ProtNLM"/>
    </source>
</evidence>
<sequence>MSIAGLFLYCPRLSRSEVDEYNKIIAFYPSGLEQERQSQFQGIVEAISSFFNEFARCSECEVIRCRHLTFSMTRCETDSYLVIAVRDMANTLNLRSMLQNCLKMFQLFHPAINPEASEEDLKALRQTSQRFLDLYGPSIQLSSPSLDMSYNGISFFSVDRFIYCSLQNMINAAELELCPEKGRFLCVLYDKKLLWSCDKCPDSLYWLEQDVFASFRKDFCQDPEDLLSDNRTISTMVTWDRTATPSCPYSILVLRFGLLSIHFRSSVECCKDGSRLLLSLQLFSLHSQLRNYSRKRSVMEPARFLYFNGMNLAMKNHLNTSKSDDNNWSKDCFETISIIQECFLSDQTSIEIVLQSACSRWIVGKRFPRTNRVYFIVVSESFHDVDAIEAEIGKLENTTFESIALI</sequence>
<accession>A0A0H5RAH0</accession>
<dbReference type="PANTHER" id="PTHR13056:SF0">
    <property type="entry name" value="VACUOLAR FUSION PROTEIN CCZ1 HOMOLOG-RELATED"/>
    <property type="match status" value="1"/>
</dbReference>
<feature type="domain" description="CCZ1/INTU/HSP4 first Longin" evidence="2">
    <location>
        <begin position="6"/>
        <end position="109"/>
    </location>
</feature>
<name>A0A0H5RAH0_9EUKA</name>
<dbReference type="PANTHER" id="PTHR13056">
    <property type="entry name" value="VACUOLAR FUSION PROTEIN CCZ1 HOMOLOG-RELATED"/>
    <property type="match status" value="1"/>
</dbReference>
<evidence type="ECO:0000256" key="1">
    <source>
        <dbReference type="ARBA" id="ARBA00005352"/>
    </source>
</evidence>
<dbReference type="InterPro" id="IPR043989">
    <property type="entry name" value="CCZ1/INTU/HSP4_longin_3"/>
</dbReference>
<protein>
    <recommendedName>
        <fullName evidence="5">CCZ1/INTU/HSP4 first Longin domain-containing protein</fullName>
    </recommendedName>
</protein>
<dbReference type="InterPro" id="IPR043987">
    <property type="entry name" value="CCZ1/INTU/HSP4_longin_1"/>
</dbReference>
<dbReference type="GO" id="GO:0035658">
    <property type="term" value="C:Mon1-Ccz1 complex"/>
    <property type="evidence" value="ECO:0007669"/>
    <property type="project" value="InterPro"/>
</dbReference>
<proteinExistence type="inferred from homology"/>
<reference evidence="4" key="1">
    <citation type="submission" date="2015-04" db="EMBL/GenBank/DDBJ databases">
        <title>The genome sequence of the plant pathogenic Rhizarian Plasmodiophora brassicae reveals insights in its biotrophic life cycle and the origin of chitin synthesis.</title>
        <authorList>
            <person name="Schwelm A."/>
            <person name="Fogelqvist J."/>
            <person name="Knaust A."/>
            <person name="Julke S."/>
            <person name="Lilja T."/>
            <person name="Dhandapani V."/>
            <person name="Bonilla-Rosso G."/>
            <person name="Karlsson M."/>
            <person name="Shevchenko A."/>
            <person name="Choi S.R."/>
            <person name="Kim H.G."/>
            <person name="Park J.Y."/>
            <person name="Lim Y.P."/>
            <person name="Ludwig-Muller J."/>
            <person name="Dixelius C."/>
        </authorList>
    </citation>
    <scope>NUCLEOTIDE SEQUENCE</scope>
    <source>
        <tissue evidence="4">Potato root galls</tissue>
    </source>
</reference>
<organism evidence="4">
    <name type="scientific">Spongospora subterranea</name>
    <dbReference type="NCBI Taxonomy" id="70186"/>
    <lineage>
        <taxon>Eukaryota</taxon>
        <taxon>Sar</taxon>
        <taxon>Rhizaria</taxon>
        <taxon>Endomyxa</taxon>
        <taxon>Phytomyxea</taxon>
        <taxon>Plasmodiophorida</taxon>
        <taxon>Plasmodiophoridae</taxon>
        <taxon>Spongospora</taxon>
    </lineage>
</organism>
<feature type="domain" description="CCZ1/INTU/HPS4 third Longin" evidence="3">
    <location>
        <begin position="301"/>
        <end position="385"/>
    </location>
</feature>
<dbReference type="InterPro" id="IPR013176">
    <property type="entry name" value="Ccz1"/>
</dbReference>
<dbReference type="Pfam" id="PF19033">
    <property type="entry name" value="Intu_longin_3"/>
    <property type="match status" value="1"/>
</dbReference>
<evidence type="ECO:0000313" key="4">
    <source>
        <dbReference type="EMBL" id="CRZ10662.1"/>
    </source>
</evidence>
<comment type="similarity">
    <text evidence="1">Belongs to the CCZ1 family.</text>
</comment>